<evidence type="ECO:0000256" key="2">
    <source>
        <dbReference type="ARBA" id="ARBA00013064"/>
    </source>
</evidence>
<dbReference type="InterPro" id="IPR017867">
    <property type="entry name" value="Tyr_phospatase_low_mol_wt"/>
</dbReference>
<dbReference type="Gene3D" id="3.40.50.2300">
    <property type="match status" value="1"/>
</dbReference>
<evidence type="ECO:0000313" key="7">
    <source>
        <dbReference type="EMBL" id="AQP45937.1"/>
    </source>
</evidence>
<dbReference type="AlphaFoldDB" id="A0A1Q2CIK1"/>
<keyword evidence="8" id="KW-1185">Reference proteome</keyword>
<dbReference type="SUPFAM" id="SSF52788">
    <property type="entry name" value="Phosphotyrosine protein phosphatases I"/>
    <property type="match status" value="1"/>
</dbReference>
<dbReference type="Proteomes" id="UP000188324">
    <property type="component" value="Chromosome"/>
</dbReference>
<evidence type="ECO:0000256" key="3">
    <source>
        <dbReference type="ARBA" id="ARBA00022801"/>
    </source>
</evidence>
<dbReference type="EMBL" id="CP019605">
    <property type="protein sequence ID" value="AQP45937.1"/>
    <property type="molecule type" value="Genomic_DNA"/>
</dbReference>
<dbReference type="CDD" id="cd16343">
    <property type="entry name" value="LMWPTP"/>
    <property type="match status" value="1"/>
</dbReference>
<dbReference type="PANTHER" id="PTHR11717">
    <property type="entry name" value="LOW MOLECULAR WEIGHT PROTEIN TYROSINE PHOSPHATASE"/>
    <property type="match status" value="1"/>
</dbReference>
<dbReference type="STRING" id="1610493.RPIT_00335"/>
<reference evidence="7 8" key="1">
    <citation type="journal article" date="2016" name="Int. J. Syst. Evol. Microbiol.">
        <title>Tessaracoccus flavus sp. nov., isolated from the drainage system of a lindane-producing factory.</title>
        <authorList>
            <person name="Kumari R."/>
            <person name="Singh P."/>
            <person name="Schumann P."/>
            <person name="Lal R."/>
        </authorList>
    </citation>
    <scope>NUCLEOTIDE SEQUENCE [LARGE SCALE GENOMIC DNA]</scope>
    <source>
        <strain evidence="7 8">RP1T</strain>
    </source>
</reference>
<dbReference type="InterPro" id="IPR023485">
    <property type="entry name" value="Ptyr_pPase"/>
</dbReference>
<dbReference type="OrthoDB" id="9784339at2"/>
<dbReference type="SMART" id="SM00226">
    <property type="entry name" value="LMWPc"/>
    <property type="match status" value="1"/>
</dbReference>
<protein>
    <recommendedName>
        <fullName evidence="2">protein-tyrosine-phosphatase</fullName>
        <ecNumber evidence="2">3.1.3.48</ecNumber>
    </recommendedName>
</protein>
<feature type="active site" description="Nucleophile" evidence="5">
    <location>
        <position position="8"/>
    </location>
</feature>
<dbReference type="InterPro" id="IPR036196">
    <property type="entry name" value="Ptyr_pPase_sf"/>
</dbReference>
<dbReference type="KEGG" id="tfl:RPIT_00335"/>
<dbReference type="PRINTS" id="PR00719">
    <property type="entry name" value="LMWPTPASE"/>
</dbReference>
<feature type="active site" description="Proton donor" evidence="5">
    <location>
        <position position="122"/>
    </location>
</feature>
<name>A0A1Q2CIK1_9ACTN</name>
<dbReference type="PANTHER" id="PTHR11717:SF7">
    <property type="entry name" value="LOW MOLECULAR WEIGHT PHOSPHOTYROSINE PROTEIN PHOSPHATASE"/>
    <property type="match status" value="1"/>
</dbReference>
<keyword evidence="4" id="KW-0904">Protein phosphatase</keyword>
<evidence type="ECO:0000313" key="8">
    <source>
        <dbReference type="Proteomes" id="UP000188324"/>
    </source>
</evidence>
<evidence type="ECO:0000256" key="1">
    <source>
        <dbReference type="ARBA" id="ARBA00011063"/>
    </source>
</evidence>
<evidence type="ECO:0000256" key="5">
    <source>
        <dbReference type="PIRSR" id="PIRSR617867-1"/>
    </source>
</evidence>
<sequence>MARLVFVCWGNICRSPMAERIARRMIDEQGLDIEVESFGVSEEEAGNPIDRRAARTLIKAGYDPDGHRARKIGAAHIKSADLVVAAEPLHVDRLQRIAPGASNIVLLNDFNPAMDPGTPLIDPWYGDEAGFQETLDDLEAAMEGILRAVQERAARR</sequence>
<evidence type="ECO:0000259" key="6">
    <source>
        <dbReference type="SMART" id="SM00226"/>
    </source>
</evidence>
<accession>A0A1Q2CIK1</accession>
<feature type="active site" evidence="5">
    <location>
        <position position="14"/>
    </location>
</feature>
<keyword evidence="3" id="KW-0378">Hydrolase</keyword>
<feature type="domain" description="Phosphotyrosine protein phosphatase I" evidence="6">
    <location>
        <begin position="2"/>
        <end position="148"/>
    </location>
</feature>
<dbReference type="GO" id="GO:0004725">
    <property type="term" value="F:protein tyrosine phosphatase activity"/>
    <property type="evidence" value="ECO:0007669"/>
    <property type="project" value="UniProtKB-EC"/>
</dbReference>
<dbReference type="InterPro" id="IPR050438">
    <property type="entry name" value="LMW_PTPase"/>
</dbReference>
<dbReference type="RefSeq" id="WP_077344137.1">
    <property type="nucleotide sequence ID" value="NZ_CP019605.1"/>
</dbReference>
<organism evidence="7 8">
    <name type="scientific">Tessaracoccus flavus</name>
    <dbReference type="NCBI Taxonomy" id="1610493"/>
    <lineage>
        <taxon>Bacteria</taxon>
        <taxon>Bacillati</taxon>
        <taxon>Actinomycetota</taxon>
        <taxon>Actinomycetes</taxon>
        <taxon>Propionibacteriales</taxon>
        <taxon>Propionibacteriaceae</taxon>
        <taxon>Tessaracoccus</taxon>
    </lineage>
</organism>
<evidence type="ECO:0000256" key="4">
    <source>
        <dbReference type="ARBA" id="ARBA00022912"/>
    </source>
</evidence>
<comment type="similarity">
    <text evidence="1">Belongs to the low molecular weight phosphotyrosine protein phosphatase family.</text>
</comment>
<dbReference type="EC" id="3.1.3.48" evidence="2"/>
<gene>
    <name evidence="7" type="ORF">RPIT_00335</name>
</gene>
<dbReference type="Pfam" id="PF01451">
    <property type="entry name" value="LMWPc"/>
    <property type="match status" value="1"/>
</dbReference>
<proteinExistence type="inferred from homology"/>